<evidence type="ECO:0000256" key="1">
    <source>
        <dbReference type="SAM" id="Phobius"/>
    </source>
</evidence>
<keyword evidence="1" id="KW-1133">Transmembrane helix</keyword>
<accession>A0A919Q011</accession>
<dbReference type="Proteomes" id="UP000652354">
    <property type="component" value="Unassembled WGS sequence"/>
</dbReference>
<evidence type="ECO:0000313" key="3">
    <source>
        <dbReference type="Proteomes" id="UP000652354"/>
    </source>
</evidence>
<evidence type="ECO:0000313" key="2">
    <source>
        <dbReference type="EMBL" id="GIG53587.1"/>
    </source>
</evidence>
<feature type="transmembrane region" description="Helical" evidence="1">
    <location>
        <begin position="17"/>
        <end position="37"/>
    </location>
</feature>
<dbReference type="AlphaFoldDB" id="A0A919Q011"/>
<organism evidence="2 3">
    <name type="scientific">Demequina activiva</name>
    <dbReference type="NCBI Taxonomy" id="1582364"/>
    <lineage>
        <taxon>Bacteria</taxon>
        <taxon>Bacillati</taxon>
        <taxon>Actinomycetota</taxon>
        <taxon>Actinomycetes</taxon>
        <taxon>Micrococcales</taxon>
        <taxon>Demequinaceae</taxon>
        <taxon>Demequina</taxon>
    </lineage>
</organism>
<name>A0A919Q011_9MICO</name>
<keyword evidence="3" id="KW-1185">Reference proteome</keyword>
<keyword evidence="1" id="KW-0812">Transmembrane</keyword>
<sequence>MALADTHGISGGDHSPWAWPLVAASALAVLALVAPGVRSLRRARARVAAASALSGA</sequence>
<protein>
    <submittedName>
        <fullName evidence="2">Uncharacterized protein</fullName>
    </submittedName>
</protein>
<reference evidence="2" key="1">
    <citation type="submission" date="2021-01" db="EMBL/GenBank/DDBJ databases">
        <title>Whole genome shotgun sequence of Demequina activiva NBRC 110675.</title>
        <authorList>
            <person name="Komaki H."/>
            <person name="Tamura T."/>
        </authorList>
    </citation>
    <scope>NUCLEOTIDE SEQUENCE</scope>
    <source>
        <strain evidence="2">NBRC 110675</strain>
    </source>
</reference>
<dbReference type="EMBL" id="BONR01000001">
    <property type="protein sequence ID" value="GIG53587.1"/>
    <property type="molecule type" value="Genomic_DNA"/>
</dbReference>
<proteinExistence type="predicted"/>
<gene>
    <name evidence="2" type="ORF">Dac01nite_03390</name>
</gene>
<keyword evidence="1" id="KW-0472">Membrane</keyword>
<comment type="caution">
    <text evidence="2">The sequence shown here is derived from an EMBL/GenBank/DDBJ whole genome shotgun (WGS) entry which is preliminary data.</text>
</comment>